<keyword evidence="6" id="KW-1185">Reference proteome</keyword>
<evidence type="ECO:0000256" key="2">
    <source>
        <dbReference type="ARBA" id="ARBA00023125"/>
    </source>
</evidence>
<dbReference type="InterPro" id="IPR010982">
    <property type="entry name" value="Lambda_DNA-bd_dom_sf"/>
</dbReference>
<sequence length="75" mass="8760">MKKHYRDHEVIDKVRARILQIRKEKGITQEDLVQRTGFELKQIGRIERGEVNPTLSSIAAIARGLEVDLKQLFEF</sequence>
<dbReference type="SUPFAM" id="SSF47413">
    <property type="entry name" value="lambda repressor-like DNA-binding domains"/>
    <property type="match status" value="1"/>
</dbReference>
<accession>A0ABW4ZJS6</accession>
<dbReference type="InterPro" id="IPR001387">
    <property type="entry name" value="Cro/C1-type_HTH"/>
</dbReference>
<proteinExistence type="predicted"/>
<dbReference type="Gene3D" id="1.10.260.40">
    <property type="entry name" value="lambda repressor-like DNA-binding domains"/>
    <property type="match status" value="1"/>
</dbReference>
<name>A0ABW4ZJS6_9SPHI</name>
<evidence type="ECO:0000256" key="1">
    <source>
        <dbReference type="ARBA" id="ARBA00023015"/>
    </source>
</evidence>
<dbReference type="PANTHER" id="PTHR46797">
    <property type="entry name" value="HTH-TYPE TRANSCRIPTIONAL REGULATOR"/>
    <property type="match status" value="1"/>
</dbReference>
<dbReference type="Proteomes" id="UP001597387">
    <property type="component" value="Unassembled WGS sequence"/>
</dbReference>
<dbReference type="PROSITE" id="PS50943">
    <property type="entry name" value="HTH_CROC1"/>
    <property type="match status" value="1"/>
</dbReference>
<comment type="caution">
    <text evidence="5">The sequence shown here is derived from an EMBL/GenBank/DDBJ whole genome shotgun (WGS) entry which is preliminary data.</text>
</comment>
<protein>
    <submittedName>
        <fullName evidence="5">Helix-turn-helix domain-containing protein</fullName>
    </submittedName>
</protein>
<organism evidence="5 6">
    <name type="scientific">Paradesertivirga mongoliensis</name>
    <dbReference type="NCBI Taxonomy" id="2100740"/>
    <lineage>
        <taxon>Bacteria</taxon>
        <taxon>Pseudomonadati</taxon>
        <taxon>Bacteroidota</taxon>
        <taxon>Sphingobacteriia</taxon>
        <taxon>Sphingobacteriales</taxon>
        <taxon>Sphingobacteriaceae</taxon>
        <taxon>Paradesertivirga</taxon>
    </lineage>
</organism>
<evidence type="ECO:0000313" key="5">
    <source>
        <dbReference type="EMBL" id="MFD2162248.1"/>
    </source>
</evidence>
<dbReference type="RefSeq" id="WP_255903994.1">
    <property type="nucleotide sequence ID" value="NZ_JAFMZO010000003.1"/>
</dbReference>
<reference evidence="6" key="1">
    <citation type="journal article" date="2019" name="Int. J. Syst. Evol. Microbiol.">
        <title>The Global Catalogue of Microorganisms (GCM) 10K type strain sequencing project: providing services to taxonomists for standard genome sequencing and annotation.</title>
        <authorList>
            <consortium name="The Broad Institute Genomics Platform"/>
            <consortium name="The Broad Institute Genome Sequencing Center for Infectious Disease"/>
            <person name="Wu L."/>
            <person name="Ma J."/>
        </authorList>
    </citation>
    <scope>NUCLEOTIDE SEQUENCE [LARGE SCALE GENOMIC DNA]</scope>
    <source>
        <strain evidence="6">KCTC 42217</strain>
    </source>
</reference>
<dbReference type="PANTHER" id="PTHR46797:SF23">
    <property type="entry name" value="HTH-TYPE TRANSCRIPTIONAL REGULATOR SUTR"/>
    <property type="match status" value="1"/>
</dbReference>
<keyword evidence="1" id="KW-0805">Transcription regulation</keyword>
<dbReference type="EMBL" id="JBHUHZ010000001">
    <property type="protein sequence ID" value="MFD2162248.1"/>
    <property type="molecule type" value="Genomic_DNA"/>
</dbReference>
<evidence type="ECO:0000313" key="6">
    <source>
        <dbReference type="Proteomes" id="UP001597387"/>
    </source>
</evidence>
<evidence type="ECO:0000259" key="4">
    <source>
        <dbReference type="PROSITE" id="PS50943"/>
    </source>
</evidence>
<dbReference type="SMART" id="SM00530">
    <property type="entry name" value="HTH_XRE"/>
    <property type="match status" value="1"/>
</dbReference>
<evidence type="ECO:0000256" key="3">
    <source>
        <dbReference type="ARBA" id="ARBA00023163"/>
    </source>
</evidence>
<dbReference type="InterPro" id="IPR050807">
    <property type="entry name" value="TransReg_Diox_bact_type"/>
</dbReference>
<keyword evidence="3" id="KW-0804">Transcription</keyword>
<dbReference type="CDD" id="cd00093">
    <property type="entry name" value="HTH_XRE"/>
    <property type="match status" value="1"/>
</dbReference>
<dbReference type="Pfam" id="PF01381">
    <property type="entry name" value="HTH_3"/>
    <property type="match status" value="1"/>
</dbReference>
<feature type="domain" description="HTH cro/C1-type" evidence="4">
    <location>
        <begin position="18"/>
        <end position="72"/>
    </location>
</feature>
<keyword evidence="2" id="KW-0238">DNA-binding</keyword>
<gene>
    <name evidence="5" type="ORF">ACFSJU_07575</name>
</gene>